<reference evidence="3 4" key="1">
    <citation type="journal article" date="2017" name="Front. Genet.">
        <title>Draft sequencing of the heterozygous diploid genome of Satsuma (Citrus unshiu Marc.) using a hybrid assembly approach.</title>
        <authorList>
            <person name="Shimizu T."/>
            <person name="Tanizawa Y."/>
            <person name="Mochizuki T."/>
            <person name="Nagasaki H."/>
            <person name="Yoshioka T."/>
            <person name="Toyoda A."/>
            <person name="Fujiyama A."/>
            <person name="Kaminuma E."/>
            <person name="Nakamura Y."/>
        </authorList>
    </citation>
    <scope>NUCLEOTIDE SEQUENCE [LARGE SCALE GENOMIC DNA]</scope>
    <source>
        <strain evidence="4">cv. Miyagawa wase</strain>
    </source>
</reference>
<protein>
    <recommendedName>
        <fullName evidence="2">MD-2-related lipid-recognition domain-containing protein</fullName>
    </recommendedName>
</protein>
<evidence type="ECO:0000256" key="1">
    <source>
        <dbReference type="ARBA" id="ARBA00022729"/>
    </source>
</evidence>
<dbReference type="PANTHER" id="PTHR11306:SF64">
    <property type="entry name" value="LEGUMINOSIN GROUP578 SECRETED PEPTIDE"/>
    <property type="match status" value="1"/>
</dbReference>
<dbReference type="FunFam" id="2.60.40.770:FF:000002">
    <property type="entry name" value="putative phosphatidylglycerol/phosphatidylinositol transfer protein DDB_G0282179"/>
    <property type="match status" value="1"/>
</dbReference>
<dbReference type="InterPro" id="IPR003172">
    <property type="entry name" value="ML_dom"/>
</dbReference>
<gene>
    <name evidence="3" type="ORF">CUMW_192420</name>
</gene>
<evidence type="ECO:0000259" key="2">
    <source>
        <dbReference type="SMART" id="SM00737"/>
    </source>
</evidence>
<dbReference type="Gene3D" id="2.60.40.770">
    <property type="match status" value="1"/>
</dbReference>
<dbReference type="CDD" id="cd00917">
    <property type="entry name" value="PG-PI_TP"/>
    <property type="match status" value="1"/>
</dbReference>
<dbReference type="Pfam" id="PF02221">
    <property type="entry name" value="E1_DerP2_DerF2"/>
    <property type="match status" value="1"/>
</dbReference>
<dbReference type="SUPFAM" id="SSF81296">
    <property type="entry name" value="E set domains"/>
    <property type="match status" value="1"/>
</dbReference>
<sequence length="224" mass="25196">MAKSCCFKQDPLFMRSWAFVSSYHYHYLRALVCLPPLLQLSSRRRRHFIIFAEAMDRQLMLFACFLLLVSSTQAIGVKYCDKKKNYAVTIQQVKIIPDPVVTGKPATFNISAVTGQAVYGGKVVINVAYFGVPVHQETRDVCEEVLCPIAAGDFVLSHTQTLPSFTPPGSYTLKMTMEDKNNEELTCFSFNFKIGFHSLGKDVNGLDSRMVTIALVIPESYRVM</sequence>
<evidence type="ECO:0000313" key="3">
    <source>
        <dbReference type="EMBL" id="GAY59158.1"/>
    </source>
</evidence>
<keyword evidence="1" id="KW-0732">Signal</keyword>
<dbReference type="InterPro" id="IPR039670">
    <property type="entry name" value="NPC2-like"/>
</dbReference>
<dbReference type="InterPro" id="IPR033917">
    <property type="entry name" value="ML_PG-PI_TP"/>
</dbReference>
<keyword evidence="4" id="KW-1185">Reference proteome</keyword>
<dbReference type="SMART" id="SM00737">
    <property type="entry name" value="ML"/>
    <property type="match status" value="1"/>
</dbReference>
<dbReference type="GO" id="GO:0032934">
    <property type="term" value="F:sterol binding"/>
    <property type="evidence" value="ECO:0007669"/>
    <property type="project" value="InterPro"/>
</dbReference>
<proteinExistence type="predicted"/>
<organism evidence="3 4">
    <name type="scientific">Citrus unshiu</name>
    <name type="common">Satsuma mandarin</name>
    <name type="synonym">Citrus nobilis var. unshiu</name>
    <dbReference type="NCBI Taxonomy" id="55188"/>
    <lineage>
        <taxon>Eukaryota</taxon>
        <taxon>Viridiplantae</taxon>
        <taxon>Streptophyta</taxon>
        <taxon>Embryophyta</taxon>
        <taxon>Tracheophyta</taxon>
        <taxon>Spermatophyta</taxon>
        <taxon>Magnoliopsida</taxon>
        <taxon>eudicotyledons</taxon>
        <taxon>Gunneridae</taxon>
        <taxon>Pentapetalae</taxon>
        <taxon>rosids</taxon>
        <taxon>malvids</taxon>
        <taxon>Sapindales</taxon>
        <taxon>Rutaceae</taxon>
        <taxon>Aurantioideae</taxon>
        <taxon>Citrus</taxon>
    </lineage>
</organism>
<dbReference type="AlphaFoldDB" id="A0A2H5Q3D9"/>
<dbReference type="GO" id="GO:0032366">
    <property type="term" value="P:intracellular sterol transport"/>
    <property type="evidence" value="ECO:0007669"/>
    <property type="project" value="InterPro"/>
</dbReference>
<feature type="domain" description="MD-2-related lipid-recognition" evidence="2">
    <location>
        <begin position="77"/>
        <end position="192"/>
    </location>
</feature>
<name>A0A2H5Q3D9_CITUN</name>
<dbReference type="PANTHER" id="PTHR11306">
    <property type="entry name" value="NIEMANN PICK TYPE C2 PROTEIN NPC2-RELATED"/>
    <property type="match status" value="1"/>
</dbReference>
<dbReference type="Proteomes" id="UP000236630">
    <property type="component" value="Unassembled WGS sequence"/>
</dbReference>
<evidence type="ECO:0000313" key="4">
    <source>
        <dbReference type="Proteomes" id="UP000236630"/>
    </source>
</evidence>
<dbReference type="InterPro" id="IPR014756">
    <property type="entry name" value="Ig_E-set"/>
</dbReference>
<comment type="caution">
    <text evidence="3">The sequence shown here is derived from an EMBL/GenBank/DDBJ whole genome shotgun (WGS) entry which is preliminary data.</text>
</comment>
<dbReference type="EMBL" id="BDQV01000204">
    <property type="protein sequence ID" value="GAY59158.1"/>
    <property type="molecule type" value="Genomic_DNA"/>
</dbReference>
<accession>A0A2H5Q3D9</accession>